<evidence type="ECO:0000256" key="2">
    <source>
        <dbReference type="ARBA" id="ARBA00048461"/>
    </source>
</evidence>
<dbReference type="Proteomes" id="UP000269793">
    <property type="component" value="Chromosome I"/>
</dbReference>
<dbReference type="Pfam" id="PF01738">
    <property type="entry name" value="DLH"/>
    <property type="match status" value="1"/>
</dbReference>
<evidence type="ECO:0000259" key="3">
    <source>
        <dbReference type="Pfam" id="PF01738"/>
    </source>
</evidence>
<sequence length="250" mass="27721">MSQVSKACCSIPPVKTDYQPKGSMEKVAGFDSYVVGPADSKNVLVCVYDIFGFWDTTKQCADLLSESMKIKVVMPDLLCGKPWPLTSFPPSNEEESKKFQEWFSTVASVPDAKKDVEAVAQELKKNGAEKLGLYGLCWGGKITSLAGYEGTLFSGVAIVHPAMVNGEDSKGLTVPVAFFPSKDEPRDESDKYWENFQKSHPELVEKSTYHYYDNMFHGFGAARANLKDEANRVAAEDLYNRLANFFCGVF</sequence>
<dbReference type="SUPFAM" id="SSF53474">
    <property type="entry name" value="alpha/beta-Hydrolases"/>
    <property type="match status" value="1"/>
</dbReference>
<proteinExistence type="predicted"/>
<comment type="catalytic activity">
    <reaction evidence="1">
        <text>a diacylglycerol + H2O = a monoacylglycerol + a fatty acid + H(+)</text>
        <dbReference type="Rhea" id="RHEA:32731"/>
        <dbReference type="ChEBI" id="CHEBI:15377"/>
        <dbReference type="ChEBI" id="CHEBI:15378"/>
        <dbReference type="ChEBI" id="CHEBI:17408"/>
        <dbReference type="ChEBI" id="CHEBI:18035"/>
        <dbReference type="ChEBI" id="CHEBI:28868"/>
    </reaction>
</comment>
<name>A0A3G2RZW2_MALR7</name>
<organism evidence="4 5">
    <name type="scientific">Malassezia restricta (strain ATCC 96810 / NBRC 103918 / CBS 7877)</name>
    <name type="common">Seborrheic dermatitis infection agent</name>
    <dbReference type="NCBI Taxonomy" id="425264"/>
    <lineage>
        <taxon>Eukaryota</taxon>
        <taxon>Fungi</taxon>
        <taxon>Dikarya</taxon>
        <taxon>Basidiomycota</taxon>
        <taxon>Ustilaginomycotina</taxon>
        <taxon>Malasseziomycetes</taxon>
        <taxon>Malasseziales</taxon>
        <taxon>Malasseziaceae</taxon>
        <taxon>Malassezia</taxon>
    </lineage>
</organism>
<dbReference type="InterPro" id="IPR002925">
    <property type="entry name" value="Dienelactn_hydro"/>
</dbReference>
<dbReference type="STRING" id="425264.A0A3G2RZW2"/>
<dbReference type="OrthoDB" id="2147163at2759"/>
<evidence type="ECO:0000256" key="1">
    <source>
        <dbReference type="ARBA" id="ARBA00047591"/>
    </source>
</evidence>
<dbReference type="EMBL" id="CP033148">
    <property type="protein sequence ID" value="AYO41333.1"/>
    <property type="molecule type" value="Genomic_DNA"/>
</dbReference>
<dbReference type="InterPro" id="IPR029058">
    <property type="entry name" value="AB_hydrolase_fold"/>
</dbReference>
<dbReference type="GO" id="GO:0016787">
    <property type="term" value="F:hydrolase activity"/>
    <property type="evidence" value="ECO:0007669"/>
    <property type="project" value="InterPro"/>
</dbReference>
<gene>
    <name evidence="4" type="ORF">DNF11_0383</name>
</gene>
<evidence type="ECO:0000313" key="5">
    <source>
        <dbReference type="Proteomes" id="UP000269793"/>
    </source>
</evidence>
<dbReference type="Gene3D" id="3.40.50.1820">
    <property type="entry name" value="alpha/beta hydrolase"/>
    <property type="match status" value="1"/>
</dbReference>
<reference evidence="4 5" key="1">
    <citation type="submission" date="2018-10" db="EMBL/GenBank/DDBJ databases">
        <title>Complete genome sequence of Malassezia restricta CBS 7877.</title>
        <authorList>
            <person name="Morand S.C."/>
            <person name="Bertignac M."/>
            <person name="Iltis A."/>
            <person name="Kolder I."/>
            <person name="Pirovano W."/>
            <person name="Jourdain R."/>
            <person name="Clavaud C."/>
        </authorList>
    </citation>
    <scope>NUCLEOTIDE SEQUENCE [LARGE SCALE GENOMIC DNA]</scope>
    <source>
        <strain evidence="4 5">CBS 7877</strain>
    </source>
</reference>
<comment type="catalytic activity">
    <reaction evidence="2">
        <text>a monoacylglycerol + H2O = glycerol + a fatty acid + H(+)</text>
        <dbReference type="Rhea" id="RHEA:15245"/>
        <dbReference type="ChEBI" id="CHEBI:15377"/>
        <dbReference type="ChEBI" id="CHEBI:15378"/>
        <dbReference type="ChEBI" id="CHEBI:17408"/>
        <dbReference type="ChEBI" id="CHEBI:17754"/>
        <dbReference type="ChEBI" id="CHEBI:28868"/>
    </reaction>
</comment>
<dbReference type="PANTHER" id="PTHR47668:SF1">
    <property type="entry name" value="DIENELACTONE HYDROLASE DOMAIN-CONTAINING PROTEIN-RELATED"/>
    <property type="match status" value="1"/>
</dbReference>
<evidence type="ECO:0000313" key="4">
    <source>
        <dbReference type="EMBL" id="AYO41333.1"/>
    </source>
</evidence>
<protein>
    <recommendedName>
        <fullName evidence="3">Dienelactone hydrolase domain-containing protein</fullName>
    </recommendedName>
</protein>
<dbReference type="VEuPathDB" id="FungiDB:DNF11_0383"/>
<feature type="domain" description="Dienelactone hydrolase" evidence="3">
    <location>
        <begin position="30"/>
        <end position="246"/>
    </location>
</feature>
<keyword evidence="5" id="KW-1185">Reference proteome</keyword>
<accession>A0A3G2RZW2</accession>
<dbReference type="AlphaFoldDB" id="A0A3G2RZW2"/>
<dbReference type="PANTHER" id="PTHR47668">
    <property type="entry name" value="DIENELACTONE HYDROLASE FAMILY PROTEIN (AFU_ORTHOLOGUE AFUA_6G01940)"/>
    <property type="match status" value="1"/>
</dbReference>